<dbReference type="InterPro" id="IPR036691">
    <property type="entry name" value="Endo/exonu/phosph_ase_sf"/>
</dbReference>
<comment type="caution">
    <text evidence="1">The sequence shown here is derived from an EMBL/GenBank/DDBJ whole genome shotgun (WGS) entry which is preliminary data.</text>
</comment>
<evidence type="ECO:0000313" key="1">
    <source>
        <dbReference type="EMBL" id="KAJ8428135.1"/>
    </source>
</evidence>
<evidence type="ECO:0000313" key="2">
    <source>
        <dbReference type="Proteomes" id="UP001153076"/>
    </source>
</evidence>
<dbReference type="Proteomes" id="UP001153076">
    <property type="component" value="Unassembled WGS sequence"/>
</dbReference>
<proteinExistence type="predicted"/>
<dbReference type="PANTHER" id="PTHR33233">
    <property type="entry name" value="ENDONUCLEASE/EXONUCLEASE/PHOSPHATASE"/>
    <property type="match status" value="1"/>
</dbReference>
<accession>A0A9Q1JP77</accession>
<name>A0A9Q1JP77_9CARY</name>
<dbReference type="OrthoDB" id="425619at2759"/>
<dbReference type="PANTHER" id="PTHR33233:SF17">
    <property type="entry name" value="DUF4283 DOMAIN-CONTAINING PROTEIN"/>
    <property type="match status" value="1"/>
</dbReference>
<organism evidence="1 2">
    <name type="scientific">Carnegiea gigantea</name>
    <dbReference type="NCBI Taxonomy" id="171969"/>
    <lineage>
        <taxon>Eukaryota</taxon>
        <taxon>Viridiplantae</taxon>
        <taxon>Streptophyta</taxon>
        <taxon>Embryophyta</taxon>
        <taxon>Tracheophyta</taxon>
        <taxon>Spermatophyta</taxon>
        <taxon>Magnoliopsida</taxon>
        <taxon>eudicotyledons</taxon>
        <taxon>Gunneridae</taxon>
        <taxon>Pentapetalae</taxon>
        <taxon>Caryophyllales</taxon>
        <taxon>Cactineae</taxon>
        <taxon>Cactaceae</taxon>
        <taxon>Cactoideae</taxon>
        <taxon>Echinocereeae</taxon>
        <taxon>Carnegiea</taxon>
    </lineage>
</organism>
<dbReference type="AlphaFoldDB" id="A0A9Q1JP77"/>
<keyword evidence="2" id="KW-1185">Reference proteome</keyword>
<protein>
    <submittedName>
        <fullName evidence="1">Uncharacterized protein</fullName>
    </submittedName>
</protein>
<gene>
    <name evidence="1" type="ORF">Cgig2_017733</name>
</gene>
<dbReference type="SUPFAM" id="SSF56219">
    <property type="entry name" value="DNase I-like"/>
    <property type="match status" value="1"/>
</dbReference>
<dbReference type="EMBL" id="JAKOGI010001047">
    <property type="protein sequence ID" value="KAJ8428135.1"/>
    <property type="molecule type" value="Genomic_DNA"/>
</dbReference>
<reference evidence="1" key="1">
    <citation type="submission" date="2022-04" db="EMBL/GenBank/DDBJ databases">
        <title>Carnegiea gigantea Genome sequencing and assembly v2.</title>
        <authorList>
            <person name="Copetti D."/>
            <person name="Sanderson M.J."/>
            <person name="Burquez A."/>
            <person name="Wojciechowski M.F."/>
        </authorList>
    </citation>
    <scope>NUCLEOTIDE SEQUENCE</scope>
    <source>
        <strain evidence="1">SGP5-SGP5p</strain>
        <tissue evidence="1">Aerial part</tissue>
    </source>
</reference>
<sequence length="255" mass="28962">MVDPNEGSSLNFIPATVVNGVKHANITHKDVTPEIGYWQMAVICSVLSSIPSLDVIEGFLRRIWQSYSIDKINLGLDRLSKLGSTLGIPIKTDRYTKEKRMVKYARLLIDMALDAPCSNFINFINDQEVVIRVLVSCEWKLVKCIHCKMFGHLESDYREKNKTKLVWKPVQHKELAQTIPTQAEKAEGISQQAALCSIAEHMDVPWCVLGDFNSALYLGDRIGGNDIQDFEIKPFADCINTYELQELRYLGLYFT</sequence>